<keyword evidence="1" id="KW-0472">Membrane</keyword>
<accession>A0ABD2C1I1</accession>
<comment type="caution">
    <text evidence="2">The sequence shown here is derived from an EMBL/GenBank/DDBJ whole genome shotgun (WGS) entry which is preliminary data.</text>
</comment>
<sequence length="149" mass="17111">MALSWLKYFGFLSENAFMKSVIEELQARWEAIARNVGVEISFVIVTNVACVFRNIQYGFGYVGLLAYATRRIWLKTRSRCIIRRMDLCGCRNAIHSLLAVSCILLCVLQFIVVRVKESEVMISFYFLYIPVTIEELQARGEAIARNVDV</sequence>
<proteinExistence type="predicted"/>
<feature type="transmembrane region" description="Helical" evidence="1">
    <location>
        <begin position="94"/>
        <end position="113"/>
    </location>
</feature>
<protein>
    <submittedName>
        <fullName evidence="2">Uncharacterized protein</fullName>
    </submittedName>
</protein>
<evidence type="ECO:0000256" key="1">
    <source>
        <dbReference type="SAM" id="Phobius"/>
    </source>
</evidence>
<keyword evidence="3" id="KW-1185">Reference proteome</keyword>
<evidence type="ECO:0000313" key="2">
    <source>
        <dbReference type="EMBL" id="KAL2738700.1"/>
    </source>
</evidence>
<gene>
    <name evidence="2" type="ORF">V1478_001266</name>
</gene>
<reference evidence="2 3" key="1">
    <citation type="journal article" date="2024" name="Ann. Entomol. Soc. Am.">
        <title>Genomic analyses of the southern and eastern yellowjacket wasps (Hymenoptera: Vespidae) reveal evolutionary signatures of social life.</title>
        <authorList>
            <person name="Catto M.A."/>
            <person name="Caine P.B."/>
            <person name="Orr S.E."/>
            <person name="Hunt B.G."/>
            <person name="Goodisman M.A.D."/>
        </authorList>
    </citation>
    <scope>NUCLEOTIDE SEQUENCE [LARGE SCALE GENOMIC DNA]</scope>
    <source>
        <strain evidence="2">233</strain>
        <tissue evidence="2">Head and thorax</tissue>
    </source>
</reference>
<keyword evidence="1" id="KW-1133">Transmembrane helix</keyword>
<dbReference type="AlphaFoldDB" id="A0ABD2C1I1"/>
<dbReference type="EMBL" id="JAUDFV010000025">
    <property type="protein sequence ID" value="KAL2738700.1"/>
    <property type="molecule type" value="Genomic_DNA"/>
</dbReference>
<organism evidence="2 3">
    <name type="scientific">Vespula squamosa</name>
    <name type="common">Southern yellow jacket</name>
    <name type="synonym">Wasp</name>
    <dbReference type="NCBI Taxonomy" id="30214"/>
    <lineage>
        <taxon>Eukaryota</taxon>
        <taxon>Metazoa</taxon>
        <taxon>Ecdysozoa</taxon>
        <taxon>Arthropoda</taxon>
        <taxon>Hexapoda</taxon>
        <taxon>Insecta</taxon>
        <taxon>Pterygota</taxon>
        <taxon>Neoptera</taxon>
        <taxon>Endopterygota</taxon>
        <taxon>Hymenoptera</taxon>
        <taxon>Apocrita</taxon>
        <taxon>Aculeata</taxon>
        <taxon>Vespoidea</taxon>
        <taxon>Vespidae</taxon>
        <taxon>Vespinae</taxon>
        <taxon>Vespula</taxon>
    </lineage>
</organism>
<feature type="transmembrane region" description="Helical" evidence="1">
    <location>
        <begin position="55"/>
        <end position="73"/>
    </location>
</feature>
<evidence type="ECO:0000313" key="3">
    <source>
        <dbReference type="Proteomes" id="UP001607302"/>
    </source>
</evidence>
<dbReference type="Proteomes" id="UP001607302">
    <property type="component" value="Unassembled WGS sequence"/>
</dbReference>
<name>A0ABD2C1I1_VESSQ</name>
<keyword evidence="1" id="KW-0812">Transmembrane</keyword>